<comment type="caution">
    <text evidence="2">The sequence shown here is derived from an EMBL/GenBank/DDBJ whole genome shotgun (WGS) entry which is preliminary data.</text>
</comment>
<organism evidence="2 3">
    <name type="scientific">Paralvinella palmiformis</name>
    <dbReference type="NCBI Taxonomy" id="53620"/>
    <lineage>
        <taxon>Eukaryota</taxon>
        <taxon>Metazoa</taxon>
        <taxon>Spiralia</taxon>
        <taxon>Lophotrochozoa</taxon>
        <taxon>Annelida</taxon>
        <taxon>Polychaeta</taxon>
        <taxon>Sedentaria</taxon>
        <taxon>Canalipalpata</taxon>
        <taxon>Terebellida</taxon>
        <taxon>Terebelliformia</taxon>
        <taxon>Alvinellidae</taxon>
        <taxon>Paralvinella</taxon>
    </lineage>
</organism>
<evidence type="ECO:0000313" key="3">
    <source>
        <dbReference type="Proteomes" id="UP001208570"/>
    </source>
</evidence>
<dbReference type="EMBL" id="JAODUP010000372">
    <property type="protein sequence ID" value="KAK2151218.1"/>
    <property type="molecule type" value="Genomic_DNA"/>
</dbReference>
<evidence type="ECO:0000256" key="1">
    <source>
        <dbReference type="SAM" id="MobiDB-lite"/>
    </source>
</evidence>
<protein>
    <submittedName>
        <fullName evidence="2">Uncharacterized protein</fullName>
    </submittedName>
</protein>
<keyword evidence="3" id="KW-1185">Reference proteome</keyword>
<sequence length="40" mass="4117">MGNAAPRMNSKGMPEVDRSDQWLGVTVDSAGTPDGKALVG</sequence>
<dbReference type="Proteomes" id="UP001208570">
    <property type="component" value="Unassembled WGS sequence"/>
</dbReference>
<dbReference type="AlphaFoldDB" id="A0AAD9JDQ9"/>
<accession>A0AAD9JDQ9</accession>
<name>A0AAD9JDQ9_9ANNE</name>
<evidence type="ECO:0000313" key="2">
    <source>
        <dbReference type="EMBL" id="KAK2151218.1"/>
    </source>
</evidence>
<reference evidence="2" key="1">
    <citation type="journal article" date="2023" name="Mol. Biol. Evol.">
        <title>Third-Generation Sequencing Reveals the Adaptive Role of the Epigenome in Three Deep-Sea Polychaetes.</title>
        <authorList>
            <person name="Perez M."/>
            <person name="Aroh O."/>
            <person name="Sun Y."/>
            <person name="Lan Y."/>
            <person name="Juniper S.K."/>
            <person name="Young C.R."/>
            <person name="Angers B."/>
            <person name="Qian P.Y."/>
        </authorList>
    </citation>
    <scope>NUCLEOTIDE SEQUENCE</scope>
    <source>
        <strain evidence="2">P08H-3</strain>
    </source>
</reference>
<proteinExistence type="predicted"/>
<gene>
    <name evidence="2" type="ORF">LSH36_372g04033</name>
</gene>
<feature type="region of interest" description="Disordered" evidence="1">
    <location>
        <begin position="1"/>
        <end position="40"/>
    </location>
</feature>